<dbReference type="HOGENOM" id="CLU_090933_1_0_4"/>
<evidence type="ECO:0000256" key="1">
    <source>
        <dbReference type="SAM" id="Coils"/>
    </source>
</evidence>
<dbReference type="AlphaFoldDB" id="V9HAR7"/>
<dbReference type="Gene3D" id="3.90.1530.10">
    <property type="entry name" value="Conserved hypothetical protein from pyrococcus furiosus pfu- 392566-001, ParB domain"/>
    <property type="match status" value="1"/>
</dbReference>
<keyword evidence="4" id="KW-1185">Reference proteome</keyword>
<name>V9HAR7_9NEIS</name>
<comment type="caution">
    <text evidence="3">The sequence shown here is derived from an EMBL/GenBank/DDBJ whole genome shotgun (WGS) entry which is preliminary data.</text>
</comment>
<dbReference type="RefSeq" id="WP_002643055.1">
    <property type="nucleotide sequence ID" value="NZ_CP019448.1"/>
</dbReference>
<dbReference type="KEGG" id="smur:BWP33_07580"/>
<dbReference type="Pfam" id="PF02195">
    <property type="entry name" value="ParB_N"/>
    <property type="match status" value="1"/>
</dbReference>
<proteinExistence type="predicted"/>
<evidence type="ECO:0000313" key="4">
    <source>
        <dbReference type="Proteomes" id="UP000017813"/>
    </source>
</evidence>
<evidence type="ECO:0000313" key="3">
    <source>
        <dbReference type="EMBL" id="EFG29918.1"/>
    </source>
</evidence>
<dbReference type="STRING" id="641147.HMPREF9021_02237"/>
<dbReference type="Proteomes" id="UP000017813">
    <property type="component" value="Unassembled WGS sequence"/>
</dbReference>
<dbReference type="EMBL" id="ADCY02000064">
    <property type="protein sequence ID" value="EFG29918.1"/>
    <property type="molecule type" value="Genomic_DNA"/>
</dbReference>
<sequence length="228" mass="25848">MKTDLQKYELVTVKRSQLHEHPKNPRVISESAKKKLKEKMRQVGLLQPPIVNKRSDGRLVILGGHQRIGVMDSLNRYQNGKNDYELDVALVEIDEQAELEMLVFLNNPSASGTWDTDLLAEINQDLGIDFGDMGFDKIDVDLLFDGDARFSELFADNVEVDETKNALAEIKEHRKESTARLKEENKADFYAVIVCRDQTEKDNLMAVLHLPKYETMISADTVLSAVKG</sequence>
<accession>V9HAR7</accession>
<feature type="domain" description="ParB-like N-terminal" evidence="2">
    <location>
        <begin position="11"/>
        <end position="107"/>
    </location>
</feature>
<feature type="coiled-coil region" evidence="1">
    <location>
        <begin position="160"/>
        <end position="187"/>
    </location>
</feature>
<dbReference type="SUPFAM" id="SSF110849">
    <property type="entry name" value="ParB/Sulfiredoxin"/>
    <property type="match status" value="1"/>
</dbReference>
<gene>
    <name evidence="3" type="ORF">HMPREF9021_02237</name>
</gene>
<dbReference type="SMART" id="SM00470">
    <property type="entry name" value="ParB"/>
    <property type="match status" value="1"/>
</dbReference>
<dbReference type="eggNOG" id="COG1475">
    <property type="taxonomic scope" value="Bacteria"/>
</dbReference>
<keyword evidence="1" id="KW-0175">Coiled coil</keyword>
<dbReference type="OrthoDB" id="8116493at2"/>
<organism evidence="3 4">
    <name type="scientific">Simonsiella muelleri ATCC 29453</name>
    <dbReference type="NCBI Taxonomy" id="641147"/>
    <lineage>
        <taxon>Bacteria</taxon>
        <taxon>Pseudomonadati</taxon>
        <taxon>Pseudomonadota</taxon>
        <taxon>Betaproteobacteria</taxon>
        <taxon>Neisseriales</taxon>
        <taxon>Neisseriaceae</taxon>
        <taxon>Simonsiella</taxon>
    </lineage>
</organism>
<protein>
    <recommendedName>
        <fullName evidence="2">ParB-like N-terminal domain-containing protein</fullName>
    </recommendedName>
</protein>
<dbReference type="InterPro" id="IPR003115">
    <property type="entry name" value="ParB_N"/>
</dbReference>
<dbReference type="InterPro" id="IPR036086">
    <property type="entry name" value="ParB/Sulfiredoxin_sf"/>
</dbReference>
<reference evidence="3 4" key="2">
    <citation type="submission" date="2011-10" db="EMBL/GenBank/DDBJ databases">
        <title>The Genome Sequence of Simonsiella muelleri ATCC 29453.</title>
        <authorList>
            <consortium name="The Broad Institute Genome Sequencing Platform"/>
            <consortium name="The Broad Institute Genome Sequencing Center for Infectious Disease"/>
            <person name="Earl A."/>
            <person name="Ward D."/>
            <person name="Feldgarden M."/>
            <person name="Gevers D."/>
            <person name="Izard J."/>
            <person name="Baranova O.V."/>
            <person name="Blanton J.M."/>
            <person name="Tanner A.C."/>
            <person name="Dewhirst F."/>
            <person name="Young S.K."/>
            <person name="Zeng Q."/>
            <person name="Gargeya S."/>
            <person name="Fitzgerald M."/>
            <person name="Haas B."/>
            <person name="Abouelleil A."/>
            <person name="Alvarado L."/>
            <person name="Arachchi H.M."/>
            <person name="Berlin A."/>
            <person name="Brown A."/>
            <person name="Chapman S.B."/>
            <person name="Chen Z."/>
            <person name="Dunbar C."/>
            <person name="Freedman E."/>
            <person name="Gearin G."/>
            <person name="Goldberg J."/>
            <person name="Griggs A."/>
            <person name="Gujja S."/>
            <person name="Heiman D."/>
            <person name="Howarth C."/>
            <person name="Larson L."/>
            <person name="Lui A."/>
            <person name="MacDonald P.J.P."/>
            <person name="Montmayeur A."/>
            <person name="Murphy C."/>
            <person name="Neiman D."/>
            <person name="Pearson M."/>
            <person name="Priest M."/>
            <person name="Roberts A."/>
            <person name="Saif S."/>
            <person name="Shea T."/>
            <person name="Shenoy N."/>
            <person name="Sisk P."/>
            <person name="Stolte C."/>
            <person name="Sykes S."/>
            <person name="Wortman J."/>
            <person name="Nusbaum C."/>
            <person name="Birren B."/>
        </authorList>
    </citation>
    <scope>NUCLEOTIDE SEQUENCE [LARGE SCALE GENOMIC DNA]</scope>
    <source>
        <strain evidence="3 4">ATCC 29453</strain>
    </source>
</reference>
<evidence type="ECO:0000259" key="2">
    <source>
        <dbReference type="SMART" id="SM00470"/>
    </source>
</evidence>
<reference evidence="3 4" key="1">
    <citation type="submission" date="2010-03" db="EMBL/GenBank/DDBJ databases">
        <authorList>
            <consortium name="The Broad Institute Genome Sequencing Platform"/>
            <person name="Ward D."/>
            <person name="Earl A."/>
            <person name="Feldgarden M."/>
            <person name="Gevers D."/>
            <person name="Young S."/>
            <person name="Zeng Q."/>
            <person name="Koehrsen M."/>
            <person name="Alvarado L."/>
            <person name="Berlin A.M."/>
            <person name="Borenstein D."/>
            <person name="Chapman S.B."/>
            <person name="Chen Z."/>
            <person name="Engels R."/>
            <person name="Freedman E."/>
            <person name="Gellesch M."/>
            <person name="Goldberg J."/>
            <person name="Griggs A."/>
            <person name="Gujja S."/>
            <person name="Heilman E.R."/>
            <person name="Heiman D.I."/>
            <person name="Hepburn T.A."/>
            <person name="Howarth C."/>
            <person name="Jen D."/>
            <person name="Larson L."/>
            <person name="Mehta T."/>
            <person name="Park D."/>
            <person name="Pearson M."/>
            <person name="Richards J."/>
            <person name="Roberts A."/>
            <person name="Saif S."/>
            <person name="Shea T.D."/>
            <person name="Shenoy N."/>
            <person name="Sisk P."/>
            <person name="Stolte C."/>
            <person name="Sykes S.N."/>
            <person name="Walk T."/>
            <person name="White J."/>
            <person name="Yandava C."/>
            <person name="Izard J."/>
            <person name="Baranova O.V."/>
            <person name="Blanton J.M."/>
            <person name="Tanner A.C."/>
            <person name="Dewhirst F."/>
            <person name="Haas B."/>
            <person name="Nusbaum C."/>
            <person name="Birren B."/>
        </authorList>
    </citation>
    <scope>NUCLEOTIDE SEQUENCE [LARGE SCALE GENOMIC DNA]</scope>
    <source>
        <strain evidence="3 4">ATCC 29453</strain>
    </source>
</reference>